<keyword evidence="1" id="KW-1133">Transmembrane helix</keyword>
<keyword evidence="1" id="KW-0472">Membrane</keyword>
<name>A0ABS5PRF3_9FIRM</name>
<comment type="caution">
    <text evidence="2">The sequence shown here is derived from an EMBL/GenBank/DDBJ whole genome shotgun (WGS) entry which is preliminary data.</text>
</comment>
<dbReference type="PIRSF" id="PIRSF004923">
    <property type="entry name" value="RseC"/>
    <property type="match status" value="1"/>
</dbReference>
<keyword evidence="1" id="KW-0812">Transmembrane</keyword>
<feature type="transmembrane region" description="Helical" evidence="1">
    <location>
        <begin position="103"/>
        <end position="122"/>
    </location>
</feature>
<protein>
    <submittedName>
        <fullName evidence="2">SoxR reducing system RseC family protein</fullName>
    </submittedName>
</protein>
<organism evidence="2 3">
    <name type="scientific">Fusibacter paucivorans</name>
    <dbReference type="NCBI Taxonomy" id="76009"/>
    <lineage>
        <taxon>Bacteria</taxon>
        <taxon>Bacillati</taxon>
        <taxon>Bacillota</taxon>
        <taxon>Clostridia</taxon>
        <taxon>Eubacteriales</taxon>
        <taxon>Eubacteriales Family XII. Incertae Sedis</taxon>
        <taxon>Fusibacter</taxon>
    </lineage>
</organism>
<keyword evidence="3" id="KW-1185">Reference proteome</keyword>
<dbReference type="Pfam" id="PF04246">
    <property type="entry name" value="RseC_MucC"/>
    <property type="match status" value="1"/>
</dbReference>
<gene>
    <name evidence="2" type="ORF">KHM83_13735</name>
</gene>
<dbReference type="Proteomes" id="UP000746471">
    <property type="component" value="Unassembled WGS sequence"/>
</dbReference>
<reference evidence="2 3" key="1">
    <citation type="submission" date="2021-05" db="EMBL/GenBank/DDBJ databases">
        <title>Fusibacter ferrireducens sp. nov., an anaerobic, sulfur- and Fe-reducing bacterium isolated from the mangrove sediment.</title>
        <authorList>
            <person name="Qiu D."/>
        </authorList>
    </citation>
    <scope>NUCLEOTIDE SEQUENCE [LARGE SCALE GENOMIC DNA]</scope>
    <source>
        <strain evidence="2 3">DSM 12116</strain>
    </source>
</reference>
<accession>A0ABS5PRF3</accession>
<dbReference type="PANTHER" id="PTHR35867">
    <property type="entry name" value="PROTEIN RSEC"/>
    <property type="match status" value="1"/>
</dbReference>
<feature type="transmembrane region" description="Helical" evidence="1">
    <location>
        <begin position="66"/>
        <end position="91"/>
    </location>
</feature>
<dbReference type="PANTHER" id="PTHR35867:SF1">
    <property type="entry name" value="PROTEIN RSEC"/>
    <property type="match status" value="1"/>
</dbReference>
<dbReference type="EMBL" id="JAHBCL010000024">
    <property type="protein sequence ID" value="MBS7527740.1"/>
    <property type="molecule type" value="Genomic_DNA"/>
</dbReference>
<dbReference type="RefSeq" id="WP_213237599.1">
    <property type="nucleotide sequence ID" value="NZ_JAHBCL010000024.1"/>
</dbReference>
<sequence length="152" mass="16390">MMDRTGVIVSVDKEFSKIKLLRHTACGSCGACHLGDEQKDVMLVAKNDVHAEVGDMVEVSMGTSSVLSAAFIMYMIPLMSLFLGLVAGLGILNGIQYSGNVEMASAVIGLLFMAGAFLVIRLNDKRFLKSDKYTAHVEAIIQKSNDSLYPLA</sequence>
<evidence type="ECO:0000313" key="2">
    <source>
        <dbReference type="EMBL" id="MBS7527740.1"/>
    </source>
</evidence>
<evidence type="ECO:0000256" key="1">
    <source>
        <dbReference type="SAM" id="Phobius"/>
    </source>
</evidence>
<proteinExistence type="predicted"/>
<evidence type="ECO:0000313" key="3">
    <source>
        <dbReference type="Proteomes" id="UP000746471"/>
    </source>
</evidence>
<dbReference type="InterPro" id="IPR007359">
    <property type="entry name" value="SigmaE_reg_RseC_MucC"/>
</dbReference>
<dbReference type="InterPro" id="IPR026268">
    <property type="entry name" value="RseC"/>
</dbReference>